<sequence>MGTSEECAVPRLKREECTRTKHDSVFSEWKILVGPSDWEDHSLGKEGATRYRVHNLPTSSGSGVYELGIAVSHTGLGREVGKLDPHGMFVVYLGQADNVRTRLQSYGRSGAHLCNSYSTGQQKNGPCLFDEIFSKGYSILFRWAPMKNKGDAKKTEAQLLDRFDYAWNKGSNGPRRHCDVLQKLGKLASRTTWIPNIARKLQILNQKPVGIRINARKPLLLQNESSTCTEEESNSSLSQVFRFSRSRPRLIFVKPQVGNEDFIPTCGVTLDDGTPCRRPPVPGRKRCEEHKGRRICGSISYSVTDGRSSYVHDVVLDSSSRNDQEYDTCGITLDDGTSCRRPSVPGRKRCEEHKGRRIFVVLDSSSCNDQDYDPCGIILEDGTPCRRSPVPGRKRCEEHKGRRICGSISNSVMYGKSSYEHGVVFDSSSRNDQAYDTCGVDLGSGIYCRTQPIAGRKRCEEHKGMRVNGLVSRLAAEDKPHVSDSGCRI</sequence>
<organism evidence="1 2">
    <name type="scientific">Liquidambar formosana</name>
    <name type="common">Formosan gum</name>
    <dbReference type="NCBI Taxonomy" id="63359"/>
    <lineage>
        <taxon>Eukaryota</taxon>
        <taxon>Viridiplantae</taxon>
        <taxon>Streptophyta</taxon>
        <taxon>Embryophyta</taxon>
        <taxon>Tracheophyta</taxon>
        <taxon>Spermatophyta</taxon>
        <taxon>Magnoliopsida</taxon>
        <taxon>eudicotyledons</taxon>
        <taxon>Gunneridae</taxon>
        <taxon>Pentapetalae</taxon>
        <taxon>Saxifragales</taxon>
        <taxon>Altingiaceae</taxon>
        <taxon>Liquidambar</taxon>
    </lineage>
</organism>
<comment type="caution">
    <text evidence="1">The sequence shown here is derived from an EMBL/GenBank/DDBJ whole genome shotgun (WGS) entry which is preliminary data.</text>
</comment>
<protein>
    <submittedName>
        <fullName evidence="1">Uncharacterized protein</fullName>
    </submittedName>
</protein>
<gene>
    <name evidence="1" type="ORF">L1049_022337</name>
</gene>
<evidence type="ECO:0000313" key="2">
    <source>
        <dbReference type="Proteomes" id="UP001415857"/>
    </source>
</evidence>
<accession>A0AAP0WQY5</accession>
<name>A0AAP0WQY5_LIQFO</name>
<dbReference type="Pfam" id="PF19239">
    <property type="entry name" value="GIY_YIG_domain"/>
    <property type="match status" value="1"/>
</dbReference>
<evidence type="ECO:0000313" key="1">
    <source>
        <dbReference type="EMBL" id="KAK9275078.1"/>
    </source>
</evidence>
<dbReference type="PANTHER" id="PTHR35133">
    <property type="entry name" value="PROTEIN EFFECTOR OF TRANSCRIPTION 2-RELATED"/>
    <property type="match status" value="1"/>
</dbReference>
<dbReference type="GO" id="GO:0003677">
    <property type="term" value="F:DNA binding"/>
    <property type="evidence" value="ECO:0007669"/>
    <property type="project" value="InterPro"/>
</dbReference>
<dbReference type="AlphaFoldDB" id="A0AAP0WQY5"/>
<keyword evidence="2" id="KW-1185">Reference proteome</keyword>
<proteinExistence type="predicted"/>
<dbReference type="Proteomes" id="UP001415857">
    <property type="component" value="Unassembled WGS sequence"/>
</dbReference>
<dbReference type="PANTHER" id="PTHR35133:SF1">
    <property type="entry name" value="PROTEIN EFFECTOR OF TRANSCRIPTION 2-RELATED"/>
    <property type="match status" value="1"/>
</dbReference>
<reference evidence="1 2" key="1">
    <citation type="journal article" date="2024" name="Plant J.">
        <title>Genome sequences and population genomics reveal climatic adaptation and genomic divergence between two closely related sweetgum species.</title>
        <authorList>
            <person name="Xu W.Q."/>
            <person name="Ren C.Q."/>
            <person name="Zhang X.Y."/>
            <person name="Comes H.P."/>
            <person name="Liu X.H."/>
            <person name="Li Y.G."/>
            <person name="Kettle C.J."/>
            <person name="Jalonen R."/>
            <person name="Gaisberger H."/>
            <person name="Ma Y.Z."/>
            <person name="Qiu Y.X."/>
        </authorList>
    </citation>
    <scope>NUCLEOTIDE SEQUENCE [LARGE SCALE GENOMIC DNA]</scope>
    <source>
        <strain evidence="1">Hangzhou</strain>
    </source>
</reference>
<dbReference type="InterPro" id="IPR038909">
    <property type="entry name" value="Effector_transcript"/>
</dbReference>
<dbReference type="GO" id="GO:0006355">
    <property type="term" value="P:regulation of DNA-templated transcription"/>
    <property type="evidence" value="ECO:0007669"/>
    <property type="project" value="InterPro"/>
</dbReference>
<dbReference type="EMBL" id="JBBPBK010000011">
    <property type="protein sequence ID" value="KAK9275078.1"/>
    <property type="molecule type" value="Genomic_DNA"/>
</dbReference>